<evidence type="ECO:0000313" key="2">
    <source>
        <dbReference type="EMBL" id="AGA28492.1"/>
    </source>
</evidence>
<dbReference type="EMBL" id="CP003364">
    <property type="protein sequence ID" value="AGA28492.1"/>
    <property type="molecule type" value="Genomic_DNA"/>
</dbReference>
<dbReference type="eggNOG" id="ENOG5033X8Y">
    <property type="taxonomic scope" value="Bacteria"/>
</dbReference>
<keyword evidence="1" id="KW-1133">Transmembrane helix</keyword>
<sequence length="422" mass="46908">MSSIERAPHEHPRLDGVNFVRKVAWLIPVVMIGLLGGIGFARWRSESKENSKGKVQALTLSQLLGQPEEKPVNEPLKLRLNVPSGLAVQPVSLPWLSKGWKIPQGFAPSVSVFLHMMNIEGTNATVVLGDPEEKVDLLGVISNDVKSQKYLGQLVAIPVRTGVRFPTVPADPRLGTLGDESHRDQCLACLAQLGLPLTYPLQLDGLTYSLQDVLQDSLANFDLHQKELEWTGLAYALYLPPLRQWKNRFGDRYSFDDLTNELLSRSLVHSACGGSHRLILLTILHRADKEHQILSEDVRGRLEEFLRGAVKLAVSTQRPDGTWPIDWIHGLIPDGAPQNWSAKDTLGADILIGGHVIEWFFNMPEALQPPRKTLEAALKAVRSRVCTLDERNFFADFCPNSHALRVVNLAAEKRSESSESSE</sequence>
<reference evidence="2 3" key="1">
    <citation type="submission" date="2012-02" db="EMBL/GenBank/DDBJ databases">
        <title>Complete sequence of chromosome of Singulisphaera acidiphila DSM 18658.</title>
        <authorList>
            <consortium name="US DOE Joint Genome Institute (JGI-PGF)"/>
            <person name="Lucas S."/>
            <person name="Copeland A."/>
            <person name="Lapidus A."/>
            <person name="Glavina del Rio T."/>
            <person name="Dalin E."/>
            <person name="Tice H."/>
            <person name="Bruce D."/>
            <person name="Goodwin L."/>
            <person name="Pitluck S."/>
            <person name="Peters L."/>
            <person name="Ovchinnikova G."/>
            <person name="Chertkov O."/>
            <person name="Kyrpides N."/>
            <person name="Mavromatis K."/>
            <person name="Ivanova N."/>
            <person name="Brettin T."/>
            <person name="Detter J.C."/>
            <person name="Han C."/>
            <person name="Larimer F."/>
            <person name="Land M."/>
            <person name="Hauser L."/>
            <person name="Markowitz V."/>
            <person name="Cheng J.-F."/>
            <person name="Hugenholtz P."/>
            <person name="Woyke T."/>
            <person name="Wu D."/>
            <person name="Tindall B."/>
            <person name="Pomrenke H."/>
            <person name="Brambilla E."/>
            <person name="Klenk H.-P."/>
            <person name="Eisen J.A."/>
        </authorList>
    </citation>
    <scope>NUCLEOTIDE SEQUENCE [LARGE SCALE GENOMIC DNA]</scope>
    <source>
        <strain evidence="3">ATCC BAA-1392 / DSM 18658 / VKM B-2454 / MOB10</strain>
    </source>
</reference>
<proteinExistence type="predicted"/>
<keyword evidence="1" id="KW-0472">Membrane</keyword>
<evidence type="ECO:0000313" key="3">
    <source>
        <dbReference type="Proteomes" id="UP000010798"/>
    </source>
</evidence>
<dbReference type="Proteomes" id="UP000010798">
    <property type="component" value="Chromosome"/>
</dbReference>
<gene>
    <name evidence="2" type="ordered locus">Sinac_4293</name>
</gene>
<dbReference type="KEGG" id="saci:Sinac_4293"/>
<evidence type="ECO:0000256" key="1">
    <source>
        <dbReference type="SAM" id="Phobius"/>
    </source>
</evidence>
<organism evidence="2 3">
    <name type="scientific">Singulisphaera acidiphila (strain ATCC BAA-1392 / DSM 18658 / VKM B-2454 / MOB10)</name>
    <dbReference type="NCBI Taxonomy" id="886293"/>
    <lineage>
        <taxon>Bacteria</taxon>
        <taxon>Pseudomonadati</taxon>
        <taxon>Planctomycetota</taxon>
        <taxon>Planctomycetia</taxon>
        <taxon>Isosphaerales</taxon>
        <taxon>Isosphaeraceae</taxon>
        <taxon>Singulisphaera</taxon>
    </lineage>
</organism>
<keyword evidence="3" id="KW-1185">Reference proteome</keyword>
<dbReference type="AlphaFoldDB" id="L0DGV0"/>
<feature type="transmembrane region" description="Helical" evidence="1">
    <location>
        <begin position="23"/>
        <end position="43"/>
    </location>
</feature>
<name>L0DGV0_SINAD</name>
<protein>
    <submittedName>
        <fullName evidence="2">Uncharacterized protein</fullName>
    </submittedName>
</protein>
<keyword evidence="1" id="KW-0812">Transmembrane</keyword>
<dbReference type="HOGENOM" id="CLU_650351_0_0_0"/>
<dbReference type="STRING" id="886293.Sinac_4293"/>
<accession>L0DGV0</accession>